<feature type="non-terminal residue" evidence="1">
    <location>
        <position position="1"/>
    </location>
</feature>
<proteinExistence type="predicted"/>
<name>A0A1A8HPK0_NOTKU</name>
<accession>A0A1A8HPK0</accession>
<sequence>TSVIVPPPQKKPRSVPILMHRIQTRIRFSPSHLKEPYHGKSTFLGFLPCDIISSCKIPPNPFLAAFMHFPASAAKASTVTLGLPH</sequence>
<reference evidence="1" key="2">
    <citation type="submission" date="2016-06" db="EMBL/GenBank/DDBJ databases">
        <title>The genome of a short-lived fish provides insights into sex chromosome evolution and the genetic control of aging.</title>
        <authorList>
            <person name="Reichwald K."/>
            <person name="Felder M."/>
            <person name="Petzold A."/>
            <person name="Koch P."/>
            <person name="Groth M."/>
            <person name="Platzer M."/>
        </authorList>
    </citation>
    <scope>NUCLEOTIDE SEQUENCE</scope>
    <source>
        <tissue evidence="1">Brain</tissue>
    </source>
</reference>
<protein>
    <submittedName>
        <fullName evidence="1">Uncharacterized protein</fullName>
    </submittedName>
</protein>
<gene>
    <name evidence="1" type="primary">Nfu_g_1_012259</name>
</gene>
<dbReference type="EMBL" id="HAED01000481">
    <property type="protein sequence ID" value="SBQ86326.1"/>
    <property type="molecule type" value="Transcribed_RNA"/>
</dbReference>
<dbReference type="AlphaFoldDB" id="A0A1A8HPK0"/>
<organism evidence="1">
    <name type="scientific">Nothobranchius kuhntae</name>
    <name type="common">Beira killifish</name>
    <dbReference type="NCBI Taxonomy" id="321403"/>
    <lineage>
        <taxon>Eukaryota</taxon>
        <taxon>Metazoa</taxon>
        <taxon>Chordata</taxon>
        <taxon>Craniata</taxon>
        <taxon>Vertebrata</taxon>
        <taxon>Euteleostomi</taxon>
        <taxon>Actinopterygii</taxon>
        <taxon>Neopterygii</taxon>
        <taxon>Teleostei</taxon>
        <taxon>Neoteleostei</taxon>
        <taxon>Acanthomorphata</taxon>
        <taxon>Ovalentaria</taxon>
        <taxon>Atherinomorphae</taxon>
        <taxon>Cyprinodontiformes</taxon>
        <taxon>Nothobranchiidae</taxon>
        <taxon>Nothobranchius</taxon>
    </lineage>
</organism>
<feature type="non-terminal residue" evidence="1">
    <location>
        <position position="85"/>
    </location>
</feature>
<reference evidence="1" key="1">
    <citation type="submission" date="2016-05" db="EMBL/GenBank/DDBJ databases">
        <authorList>
            <person name="Lavstsen T."/>
            <person name="Jespersen J.S."/>
        </authorList>
    </citation>
    <scope>NUCLEOTIDE SEQUENCE</scope>
    <source>
        <tissue evidence="1">Brain</tissue>
    </source>
</reference>
<evidence type="ECO:0000313" key="1">
    <source>
        <dbReference type="EMBL" id="SBQ86326.1"/>
    </source>
</evidence>